<organism evidence="10 11">
    <name type="scientific">Candidatus Campbellbacteria bacterium CG22_combo_CG10-13_8_21_14_all_43_18</name>
    <dbReference type="NCBI Taxonomy" id="1974530"/>
    <lineage>
        <taxon>Bacteria</taxon>
        <taxon>Candidatus Campbelliibacteriota</taxon>
    </lineage>
</organism>
<evidence type="ECO:0000256" key="4">
    <source>
        <dbReference type="ARBA" id="ARBA00022679"/>
    </source>
</evidence>
<accession>A0A2H0DWK6</accession>
<dbReference type="EMBL" id="PCTS01000019">
    <property type="protein sequence ID" value="PIP86564.1"/>
    <property type="molecule type" value="Genomic_DNA"/>
</dbReference>
<dbReference type="PANTHER" id="PTHR33908">
    <property type="entry name" value="MANNOSYLTRANSFERASE YKCB-RELATED"/>
    <property type="match status" value="1"/>
</dbReference>
<feature type="transmembrane region" description="Helical" evidence="8">
    <location>
        <begin position="205"/>
        <end position="229"/>
    </location>
</feature>
<gene>
    <name evidence="10" type="ORF">COW82_01355</name>
</gene>
<dbReference type="Pfam" id="PF13231">
    <property type="entry name" value="PMT_2"/>
    <property type="match status" value="1"/>
</dbReference>
<feature type="transmembrane region" description="Helical" evidence="8">
    <location>
        <begin position="132"/>
        <end position="148"/>
    </location>
</feature>
<feature type="transmembrane region" description="Helical" evidence="8">
    <location>
        <begin position="331"/>
        <end position="349"/>
    </location>
</feature>
<keyword evidence="2" id="KW-1003">Cell membrane</keyword>
<dbReference type="PANTHER" id="PTHR33908:SF11">
    <property type="entry name" value="MEMBRANE PROTEIN"/>
    <property type="match status" value="1"/>
</dbReference>
<proteinExistence type="predicted"/>
<evidence type="ECO:0000256" key="7">
    <source>
        <dbReference type="ARBA" id="ARBA00023136"/>
    </source>
</evidence>
<feature type="transmembrane region" description="Helical" evidence="8">
    <location>
        <begin position="414"/>
        <end position="432"/>
    </location>
</feature>
<evidence type="ECO:0000259" key="9">
    <source>
        <dbReference type="Pfam" id="PF13231"/>
    </source>
</evidence>
<keyword evidence="4" id="KW-0808">Transferase</keyword>
<keyword evidence="5 8" id="KW-0812">Transmembrane</keyword>
<dbReference type="GO" id="GO:0009103">
    <property type="term" value="P:lipopolysaccharide biosynthetic process"/>
    <property type="evidence" value="ECO:0007669"/>
    <property type="project" value="UniProtKB-ARBA"/>
</dbReference>
<evidence type="ECO:0000313" key="11">
    <source>
        <dbReference type="Proteomes" id="UP000231276"/>
    </source>
</evidence>
<evidence type="ECO:0000313" key="10">
    <source>
        <dbReference type="EMBL" id="PIP86564.1"/>
    </source>
</evidence>
<comment type="subcellular location">
    <subcellularLocation>
        <location evidence="1">Cell membrane</location>
        <topology evidence="1">Multi-pass membrane protein</topology>
    </subcellularLocation>
</comment>
<feature type="transmembrane region" description="Helical" evidence="8">
    <location>
        <begin position="273"/>
        <end position="292"/>
    </location>
</feature>
<dbReference type="InterPro" id="IPR038731">
    <property type="entry name" value="RgtA/B/C-like"/>
</dbReference>
<protein>
    <recommendedName>
        <fullName evidence="9">Glycosyltransferase RgtA/B/C/D-like domain-containing protein</fullName>
    </recommendedName>
</protein>
<dbReference type="InterPro" id="IPR050297">
    <property type="entry name" value="LipidA_mod_glycosyltrf_83"/>
</dbReference>
<feature type="transmembrane region" description="Helical" evidence="8">
    <location>
        <begin position="389"/>
        <end position="407"/>
    </location>
</feature>
<feature type="transmembrane region" description="Helical" evidence="8">
    <location>
        <begin position="304"/>
        <end position="325"/>
    </location>
</feature>
<dbReference type="GO" id="GO:0005886">
    <property type="term" value="C:plasma membrane"/>
    <property type="evidence" value="ECO:0007669"/>
    <property type="project" value="UniProtKB-SubCell"/>
</dbReference>
<dbReference type="GO" id="GO:0016763">
    <property type="term" value="F:pentosyltransferase activity"/>
    <property type="evidence" value="ECO:0007669"/>
    <property type="project" value="TreeGrafter"/>
</dbReference>
<reference evidence="10 11" key="1">
    <citation type="submission" date="2017-09" db="EMBL/GenBank/DDBJ databases">
        <title>Depth-based differentiation of microbial function through sediment-hosted aquifers and enrichment of novel symbionts in the deep terrestrial subsurface.</title>
        <authorList>
            <person name="Probst A.J."/>
            <person name="Ladd B."/>
            <person name="Jarett J.K."/>
            <person name="Geller-Mcgrath D.E."/>
            <person name="Sieber C.M."/>
            <person name="Emerson J.B."/>
            <person name="Anantharaman K."/>
            <person name="Thomas B.C."/>
            <person name="Malmstrom R."/>
            <person name="Stieglmeier M."/>
            <person name="Klingl A."/>
            <person name="Woyke T."/>
            <person name="Ryan C.M."/>
            <person name="Banfield J.F."/>
        </authorList>
    </citation>
    <scope>NUCLEOTIDE SEQUENCE [LARGE SCALE GENOMIC DNA]</scope>
    <source>
        <strain evidence="10">CG22_combo_CG10-13_8_21_14_all_43_18</strain>
    </source>
</reference>
<feature type="transmembrane region" description="Helical" evidence="8">
    <location>
        <begin position="361"/>
        <end position="383"/>
    </location>
</feature>
<evidence type="ECO:0000256" key="3">
    <source>
        <dbReference type="ARBA" id="ARBA00022676"/>
    </source>
</evidence>
<comment type="caution">
    <text evidence="10">The sequence shown here is derived from an EMBL/GenBank/DDBJ whole genome shotgun (WGS) entry which is preliminary data.</text>
</comment>
<evidence type="ECO:0000256" key="6">
    <source>
        <dbReference type="ARBA" id="ARBA00022989"/>
    </source>
</evidence>
<feature type="transmembrane region" description="Helical" evidence="8">
    <location>
        <begin position="177"/>
        <end position="193"/>
    </location>
</feature>
<evidence type="ECO:0000256" key="8">
    <source>
        <dbReference type="SAM" id="Phobius"/>
    </source>
</evidence>
<keyword evidence="6 8" id="KW-1133">Transmembrane helix</keyword>
<name>A0A2H0DWK6_9BACT</name>
<dbReference type="Proteomes" id="UP000231276">
    <property type="component" value="Unassembled WGS sequence"/>
</dbReference>
<dbReference type="AlphaFoldDB" id="A0A2H0DWK6"/>
<feature type="transmembrane region" description="Helical" evidence="8">
    <location>
        <begin position="12"/>
        <end position="32"/>
    </location>
</feature>
<evidence type="ECO:0000256" key="2">
    <source>
        <dbReference type="ARBA" id="ARBA00022475"/>
    </source>
</evidence>
<feature type="transmembrane region" description="Helical" evidence="8">
    <location>
        <begin position="109"/>
        <end position="126"/>
    </location>
</feature>
<keyword evidence="7 8" id="KW-0472">Membrane</keyword>
<sequence length="566" mass="63376">MMGTNHKKINLTFIVIIAAAFLLQLLVFPFTMVGGDEGRYALDALRIGDGEVPVADYTTRTPILLFLIFWSTQFFGLSLLSLRLPAILFSALTAGFIFLLGKELHSRKAGIISSAVYLLAPIVLWSNQLIKSENLAALLVAVATLFFVKGIKRGRWRWFVFSGILTGVAYIERQSAASFLVMAALVLLWVLWQRKEGIRDFIQYAFLRGLWILLGFLAGFVPIFFYFFLLNKESAAQLWLSLFVVNAALLPQEAVLNLYQFARGWALTFVETIATQGWALYFGMVSFAVLAIKRVFGDGGRKMFAALGFLLLSAPFYIHATNVIVDGNFAPLTFALAALGGSLFWILCVKMSLQKPNIQNDLSFVVISFWIASVFLVYLVYTSGYTREFLVPLSLASGVVLTGLFAVKSKAYKSALAVSLVILWVAGAVWFSDPRTGGWWWRQETVSEAAVFLVEHTQEGEEIFTASALPALLADREVFMRLSPYAFMLAPDKETGWGTQPSPDEILRGLKKAPPAYVVYDGRMERNFIRKTNNEELETFLQTNYSSVAAFGFGSRQDWIEIWEKR</sequence>
<keyword evidence="3" id="KW-0328">Glycosyltransferase</keyword>
<feature type="transmembrane region" description="Helical" evidence="8">
    <location>
        <begin position="74"/>
        <end position="100"/>
    </location>
</feature>
<evidence type="ECO:0000256" key="5">
    <source>
        <dbReference type="ARBA" id="ARBA00022692"/>
    </source>
</evidence>
<evidence type="ECO:0000256" key="1">
    <source>
        <dbReference type="ARBA" id="ARBA00004651"/>
    </source>
</evidence>
<feature type="domain" description="Glycosyltransferase RgtA/B/C/D-like" evidence="9">
    <location>
        <begin position="60"/>
        <end position="205"/>
    </location>
</feature>